<dbReference type="InterPro" id="IPR003016">
    <property type="entry name" value="2-oxoA_DH_lipoyl-BS"/>
</dbReference>
<dbReference type="PANTHER" id="PTHR43178:SF5">
    <property type="entry name" value="LIPOAMIDE ACYLTRANSFERASE COMPONENT OF BRANCHED-CHAIN ALPHA-KETO ACID DEHYDROGENASE COMPLEX, MITOCHONDRIAL"/>
    <property type="match status" value="1"/>
</dbReference>
<name>A0ABU3QE66_9ACTN</name>
<evidence type="ECO:0000256" key="3">
    <source>
        <dbReference type="ARBA" id="ARBA00022823"/>
    </source>
</evidence>
<evidence type="ECO:0000256" key="2">
    <source>
        <dbReference type="ARBA" id="ARBA00022679"/>
    </source>
</evidence>
<evidence type="ECO:0000259" key="5">
    <source>
        <dbReference type="PROSITE" id="PS50968"/>
    </source>
</evidence>
<keyword evidence="3" id="KW-0450">Lipoyl</keyword>
<feature type="domain" description="Lipoyl-binding" evidence="5">
    <location>
        <begin position="2"/>
        <end position="77"/>
    </location>
</feature>
<dbReference type="PROSITE" id="PS50968">
    <property type="entry name" value="BIOTINYL_LIPOYL"/>
    <property type="match status" value="1"/>
</dbReference>
<dbReference type="RefSeq" id="WP_315876044.1">
    <property type="nucleotide sequence ID" value="NZ_JAWCTQ010000002.1"/>
</dbReference>
<dbReference type="EMBL" id="JAWCTQ010000002">
    <property type="protein sequence ID" value="MDT9681054.1"/>
    <property type="molecule type" value="Genomic_DNA"/>
</dbReference>
<dbReference type="InterPro" id="IPR011053">
    <property type="entry name" value="Single_hybrid_motif"/>
</dbReference>
<dbReference type="InterPro" id="IPR050743">
    <property type="entry name" value="2-oxoacid_DH_E2_comp"/>
</dbReference>
<keyword evidence="7" id="KW-1185">Reference proteome</keyword>
<evidence type="ECO:0000313" key="6">
    <source>
        <dbReference type="EMBL" id="MDT9681054.1"/>
    </source>
</evidence>
<dbReference type="CDD" id="cd06849">
    <property type="entry name" value="lipoyl_domain"/>
    <property type="match status" value="1"/>
</dbReference>
<reference evidence="6 7" key="1">
    <citation type="submission" date="2023-09" db="EMBL/GenBank/DDBJ databases">
        <title>Streptomyces sp. nov.: A antagonism against Alternaria gaisen Producing Streptochlin, Isolated from Tamarix root soil.</title>
        <authorList>
            <person name="Chen Y."/>
        </authorList>
    </citation>
    <scope>NUCLEOTIDE SEQUENCE [LARGE SCALE GENOMIC DNA]</scope>
    <source>
        <strain evidence="6 7">TRM76323</strain>
    </source>
</reference>
<protein>
    <submittedName>
        <fullName evidence="6">Biotin/lipoyl-containing protein</fullName>
    </submittedName>
</protein>
<keyword evidence="4" id="KW-0012">Acyltransferase</keyword>
<comment type="caution">
    <text evidence="6">The sequence shown here is derived from an EMBL/GenBank/DDBJ whole genome shotgun (WGS) entry which is preliminary data.</text>
</comment>
<dbReference type="PANTHER" id="PTHR43178">
    <property type="entry name" value="DIHYDROLIPOAMIDE ACETYLTRANSFERASE COMPONENT OF PYRUVATE DEHYDROGENASE COMPLEX"/>
    <property type="match status" value="1"/>
</dbReference>
<accession>A0ABU3QE66</accession>
<sequence length="78" mass="8183">MPTNVSVPPLGEGLNEVTIDEWLKRPGDQVTKGEPLVEISTSKATMCLYVPVDGYLAAVVAEVGETVEVGALVAVIDT</sequence>
<gene>
    <name evidence="6" type="ORF">RND61_03020</name>
</gene>
<dbReference type="InterPro" id="IPR000089">
    <property type="entry name" value="Biotin_lipoyl"/>
</dbReference>
<dbReference type="Gene3D" id="2.40.50.100">
    <property type="match status" value="1"/>
</dbReference>
<evidence type="ECO:0000256" key="4">
    <source>
        <dbReference type="ARBA" id="ARBA00023315"/>
    </source>
</evidence>
<proteinExistence type="predicted"/>
<dbReference type="SUPFAM" id="SSF51230">
    <property type="entry name" value="Single hybrid motif"/>
    <property type="match status" value="1"/>
</dbReference>
<evidence type="ECO:0000313" key="7">
    <source>
        <dbReference type="Proteomes" id="UP001250181"/>
    </source>
</evidence>
<organism evidence="6 7">
    <name type="scientific">Streptomyces tamarix</name>
    <dbReference type="NCBI Taxonomy" id="3078565"/>
    <lineage>
        <taxon>Bacteria</taxon>
        <taxon>Bacillati</taxon>
        <taxon>Actinomycetota</taxon>
        <taxon>Actinomycetes</taxon>
        <taxon>Kitasatosporales</taxon>
        <taxon>Streptomycetaceae</taxon>
        <taxon>Streptomyces</taxon>
    </lineage>
</organism>
<comment type="cofactor">
    <cofactor evidence="1">
        <name>(R)-lipoate</name>
        <dbReference type="ChEBI" id="CHEBI:83088"/>
    </cofactor>
</comment>
<keyword evidence="2" id="KW-0808">Transferase</keyword>
<evidence type="ECO:0000256" key="1">
    <source>
        <dbReference type="ARBA" id="ARBA00001938"/>
    </source>
</evidence>
<dbReference type="Proteomes" id="UP001250181">
    <property type="component" value="Unassembled WGS sequence"/>
</dbReference>
<dbReference type="Pfam" id="PF00364">
    <property type="entry name" value="Biotin_lipoyl"/>
    <property type="match status" value="1"/>
</dbReference>
<dbReference type="PROSITE" id="PS00189">
    <property type="entry name" value="LIPOYL"/>
    <property type="match status" value="1"/>
</dbReference>